<gene>
    <name evidence="2" type="ORF">G113_14626</name>
</gene>
<feature type="signal peptide" evidence="1">
    <location>
        <begin position="1"/>
        <end position="20"/>
    </location>
</feature>
<keyword evidence="1" id="KW-0732">Signal</keyword>
<sequence length="135" mass="14615">MNKSIAVLALGFWLAGPVMAAPAVGCAAKRDALVSALSEARAHDNDRQVAGLQQALNNVEAYCDDGALLKESDRKLVELKTKVDERLSELQSARVEGKPDKIAKKQAKLDEAQAKLQQEQIHNGALRALVDDKNK</sequence>
<accession>R1H7C2</accession>
<keyword evidence="3" id="KW-1185">Reference proteome</keyword>
<reference evidence="2 3" key="1">
    <citation type="journal article" date="2013" name="Genome Announc.">
        <title>Draft Genome Sequence of Aeromonas molluscorum Strain 848TT, Isolated from Bivalve Molluscs.</title>
        <authorList>
            <person name="Spataro N."/>
            <person name="Farfan M."/>
            <person name="Albarral V."/>
            <person name="Sanglas A."/>
            <person name="Loren J.G."/>
            <person name="Fuste M.C."/>
            <person name="Bosch E."/>
        </authorList>
    </citation>
    <scope>NUCLEOTIDE SEQUENCE [LARGE SCALE GENOMIC DNA]</scope>
    <source>
        <strain evidence="2 3">848</strain>
    </source>
</reference>
<evidence type="ECO:0000256" key="1">
    <source>
        <dbReference type="SAM" id="SignalP"/>
    </source>
</evidence>
<dbReference type="Pfam" id="PF06476">
    <property type="entry name" value="DUF1090"/>
    <property type="match status" value="1"/>
</dbReference>
<dbReference type="InterPro" id="IPR009468">
    <property type="entry name" value="DUF1090"/>
</dbReference>
<comment type="caution">
    <text evidence="2">The sequence shown here is derived from an EMBL/GenBank/DDBJ whole genome shotgun (WGS) entry which is preliminary data.</text>
</comment>
<organism evidence="2 3">
    <name type="scientific">Aeromonas molluscorum 848</name>
    <dbReference type="NCBI Taxonomy" id="1268236"/>
    <lineage>
        <taxon>Bacteria</taxon>
        <taxon>Pseudomonadati</taxon>
        <taxon>Pseudomonadota</taxon>
        <taxon>Gammaproteobacteria</taxon>
        <taxon>Aeromonadales</taxon>
        <taxon>Aeromonadaceae</taxon>
        <taxon>Aeromonas</taxon>
    </lineage>
</organism>
<name>R1H7C2_9GAMM</name>
<evidence type="ECO:0000313" key="3">
    <source>
        <dbReference type="Proteomes" id="UP000013526"/>
    </source>
</evidence>
<dbReference type="RefSeq" id="WP_005905035.1">
    <property type="nucleotide sequence ID" value="NZ_AQGQ01000111.1"/>
</dbReference>
<evidence type="ECO:0008006" key="4">
    <source>
        <dbReference type="Google" id="ProtNLM"/>
    </source>
</evidence>
<feature type="chain" id="PRO_5004361273" description="Protein YqjC" evidence="1">
    <location>
        <begin position="21"/>
        <end position="135"/>
    </location>
</feature>
<evidence type="ECO:0000313" key="2">
    <source>
        <dbReference type="EMBL" id="EOD54379.1"/>
    </source>
</evidence>
<protein>
    <recommendedName>
        <fullName evidence="4">Protein YqjC</fullName>
    </recommendedName>
</protein>
<proteinExistence type="predicted"/>
<dbReference type="AlphaFoldDB" id="R1H7C2"/>
<dbReference type="PATRIC" id="fig|1268236.3.peg.2874"/>
<dbReference type="EMBL" id="AQGQ01000111">
    <property type="protein sequence ID" value="EOD54379.1"/>
    <property type="molecule type" value="Genomic_DNA"/>
</dbReference>
<dbReference type="Proteomes" id="UP000013526">
    <property type="component" value="Unassembled WGS sequence"/>
</dbReference>